<comment type="caution">
    <text evidence="1">The sequence shown here is derived from an EMBL/GenBank/DDBJ whole genome shotgun (WGS) entry which is preliminary data.</text>
</comment>
<gene>
    <name evidence="1" type="ORF">H0235_013433</name>
</gene>
<evidence type="ECO:0000313" key="1">
    <source>
        <dbReference type="EMBL" id="KAF7410826.1"/>
    </source>
</evidence>
<name>A0A834KPY0_VESPE</name>
<dbReference type="AlphaFoldDB" id="A0A834KPY0"/>
<sequence length="152" mass="17647">MRLRRLRSPKTLILRKASNSSVKKSWCLIFRDNNDDYDDDDDDDDEDDDEDDDVDDDATIIMMSMSLIDFTGLKRLHQVDKLKLLIEIISNVIVDCFIVFLAKSFVNYSNQCSSICNERSSVIMVDLKGRENQDNRQMNCTTSSIAQTFKWE</sequence>
<protein>
    <submittedName>
        <fullName evidence="1">Uncharacterized protein</fullName>
    </submittedName>
</protein>
<keyword evidence="2" id="KW-1185">Reference proteome</keyword>
<reference evidence="1" key="1">
    <citation type="journal article" date="2020" name="G3 (Bethesda)">
        <title>High-Quality Assemblies for Three Invasive Social Wasps from the &lt;i&gt;Vespula&lt;/i&gt; Genus.</title>
        <authorList>
            <person name="Harrop T.W.R."/>
            <person name="Guhlin J."/>
            <person name="McLaughlin G.M."/>
            <person name="Permina E."/>
            <person name="Stockwell P."/>
            <person name="Gilligan J."/>
            <person name="Le Lec M.F."/>
            <person name="Gruber M.A.M."/>
            <person name="Quinn O."/>
            <person name="Lovegrove M."/>
            <person name="Duncan E.J."/>
            <person name="Remnant E.J."/>
            <person name="Van Eeckhoven J."/>
            <person name="Graham B."/>
            <person name="Knapp R.A."/>
            <person name="Langford K.W."/>
            <person name="Kronenberg Z."/>
            <person name="Press M.O."/>
            <person name="Eacker S.M."/>
            <person name="Wilson-Rankin E.E."/>
            <person name="Purcell J."/>
            <person name="Lester P.J."/>
            <person name="Dearden P.K."/>
        </authorList>
    </citation>
    <scope>NUCLEOTIDE SEQUENCE</scope>
    <source>
        <strain evidence="1">Volc-1</strain>
    </source>
</reference>
<proteinExistence type="predicted"/>
<evidence type="ECO:0000313" key="2">
    <source>
        <dbReference type="Proteomes" id="UP000600918"/>
    </source>
</evidence>
<organism evidence="1 2">
    <name type="scientific">Vespula pensylvanica</name>
    <name type="common">Western yellow jacket</name>
    <name type="synonym">Wasp</name>
    <dbReference type="NCBI Taxonomy" id="30213"/>
    <lineage>
        <taxon>Eukaryota</taxon>
        <taxon>Metazoa</taxon>
        <taxon>Ecdysozoa</taxon>
        <taxon>Arthropoda</taxon>
        <taxon>Hexapoda</taxon>
        <taxon>Insecta</taxon>
        <taxon>Pterygota</taxon>
        <taxon>Neoptera</taxon>
        <taxon>Endopterygota</taxon>
        <taxon>Hymenoptera</taxon>
        <taxon>Apocrita</taxon>
        <taxon>Aculeata</taxon>
        <taxon>Vespoidea</taxon>
        <taxon>Vespidae</taxon>
        <taxon>Vespinae</taxon>
        <taxon>Vespula</taxon>
    </lineage>
</organism>
<dbReference type="EMBL" id="JACSDY010000013">
    <property type="protein sequence ID" value="KAF7410826.1"/>
    <property type="molecule type" value="Genomic_DNA"/>
</dbReference>
<dbReference type="Proteomes" id="UP000600918">
    <property type="component" value="Unassembled WGS sequence"/>
</dbReference>
<accession>A0A834KPY0</accession>